<dbReference type="Pfam" id="PF14714">
    <property type="entry name" value="KH_dom-like"/>
    <property type="match status" value="1"/>
</dbReference>
<feature type="binding site" evidence="9">
    <location>
        <begin position="202"/>
        <end position="209"/>
    </location>
    <ligand>
        <name>GTP</name>
        <dbReference type="ChEBI" id="CHEBI:37565"/>
        <label>2</label>
    </ligand>
</feature>
<keyword evidence="5 9" id="KW-0547">Nucleotide-binding</keyword>
<evidence type="ECO:0000256" key="8">
    <source>
        <dbReference type="ARBA" id="ARBA00053470"/>
    </source>
</evidence>
<keyword evidence="14" id="KW-1185">Reference proteome</keyword>
<evidence type="ECO:0000259" key="12">
    <source>
        <dbReference type="PROSITE" id="PS51712"/>
    </source>
</evidence>
<feature type="binding site" evidence="9">
    <location>
        <begin position="140"/>
        <end position="143"/>
    </location>
    <ligand>
        <name>GTP</name>
        <dbReference type="ChEBI" id="CHEBI:37565"/>
        <label>1</label>
    </ligand>
</feature>
<evidence type="ECO:0000313" key="13">
    <source>
        <dbReference type="EMBL" id="ERL66572.1"/>
    </source>
</evidence>
<accession>U4TZ31</accession>
<feature type="domain" description="EngA-type G" evidence="12">
    <location>
        <begin position="196"/>
        <end position="371"/>
    </location>
</feature>
<keyword evidence="6 9" id="KW-0342">GTP-binding</keyword>
<evidence type="ECO:0000256" key="4">
    <source>
        <dbReference type="ARBA" id="ARBA00022737"/>
    </source>
</evidence>
<dbReference type="InterPro" id="IPR031166">
    <property type="entry name" value="G_ENGA"/>
</dbReference>
<dbReference type="FunFam" id="3.30.300.20:FF:000004">
    <property type="entry name" value="GTPase Der"/>
    <property type="match status" value="1"/>
</dbReference>
<dbReference type="NCBIfam" id="TIGR00231">
    <property type="entry name" value="small_GTP"/>
    <property type="match status" value="2"/>
</dbReference>
<sequence>MSGEDVAVTSRYDVIQKGCFVMTKPVVAIVGRPNVGKSTIFNRIAKKRIAIVEDQPGVTRDRLYAPAEWLGHEFSLIDTGGIEIADTPLMTQIVAQAQIAMEEADVIVFLVSNQEGVTEADEHIARMLYKSDKPILLAVNKADNPEQRQEVYDFYSLGLGDPYPVSGVQGTGLGDLLDAVVAKFPASTPDAAADTIAFSVIGRPNVGKSSLVNAILGEERVIVSNIEGTTRDAIDTAFTDDGTKFTIIDTAGIRKRGKIWENTEKYSVLRAQSAIERSAVVLVVLDAEQGIRDQDKHVAGLAHEAGRGVIIVVNKWDAIHKDTKSMQDFTNAVRAEFQYLDYAPIVFISAKTHQRVNTLPALIKKVAANHDRRIASSVLNDVLLRAVATTPTPTMNGKRLRVYYMTQVRSAPPTFVAFVNNPDLMHFSYQRFLVNQLREAFDFSGTPIIIIPRQRK</sequence>
<evidence type="ECO:0000256" key="11">
    <source>
        <dbReference type="RuleBase" id="RU004481"/>
    </source>
</evidence>
<dbReference type="PANTHER" id="PTHR43834:SF6">
    <property type="entry name" value="GTPASE DER"/>
    <property type="match status" value="1"/>
</dbReference>
<protein>
    <recommendedName>
        <fullName evidence="2 9">GTPase Der</fullName>
    </recommendedName>
    <alternativeName>
        <fullName evidence="7 9">GTP-binding protein EngA</fullName>
    </alternativeName>
</protein>
<comment type="function">
    <text evidence="8 9 11">GTPase that plays an essential role in the late steps of ribosome biogenesis.</text>
</comment>
<evidence type="ECO:0000256" key="6">
    <source>
        <dbReference type="ARBA" id="ARBA00023134"/>
    </source>
</evidence>
<dbReference type="Proteomes" id="UP000030647">
    <property type="component" value="Unassembled WGS sequence"/>
</dbReference>
<feature type="binding site" evidence="9">
    <location>
        <begin position="31"/>
        <end position="38"/>
    </location>
    <ligand>
        <name>GTP</name>
        <dbReference type="ChEBI" id="CHEBI:37565"/>
        <label>1</label>
    </ligand>
</feature>
<keyword evidence="4 11" id="KW-0677">Repeat</keyword>
<dbReference type="eggNOG" id="COG1160">
    <property type="taxonomic scope" value="Bacteria"/>
</dbReference>
<dbReference type="InterPro" id="IPR005225">
    <property type="entry name" value="Small_GTP-bd"/>
</dbReference>
<dbReference type="Gene3D" id="3.40.50.300">
    <property type="entry name" value="P-loop containing nucleotide triphosphate hydrolases"/>
    <property type="match status" value="2"/>
</dbReference>
<dbReference type="PIRSF" id="PIRSF006485">
    <property type="entry name" value="GTP-binding_EngA"/>
    <property type="match status" value="1"/>
</dbReference>
<dbReference type="InterPro" id="IPR027417">
    <property type="entry name" value="P-loop_NTPase"/>
</dbReference>
<dbReference type="HOGENOM" id="CLU_016077_6_2_9"/>
<evidence type="ECO:0000256" key="1">
    <source>
        <dbReference type="ARBA" id="ARBA00008279"/>
    </source>
</evidence>
<feature type="binding site" evidence="9">
    <location>
        <begin position="314"/>
        <end position="317"/>
    </location>
    <ligand>
        <name>GTP</name>
        <dbReference type="ChEBI" id="CHEBI:37565"/>
        <label>2</label>
    </ligand>
</feature>
<dbReference type="InterPro" id="IPR016484">
    <property type="entry name" value="GTPase_Der"/>
</dbReference>
<feature type="binding site" evidence="9">
    <location>
        <begin position="78"/>
        <end position="82"/>
    </location>
    <ligand>
        <name>GTP</name>
        <dbReference type="ChEBI" id="CHEBI:37565"/>
        <label>1</label>
    </ligand>
</feature>
<dbReference type="HAMAP" id="MF_00195">
    <property type="entry name" value="GTPase_Der"/>
    <property type="match status" value="1"/>
</dbReference>
<comment type="similarity">
    <text evidence="1 9 10 11">Belongs to the TRAFAC class TrmE-Era-EngA-EngB-Septin-like GTPase superfamily. EngA (Der) GTPase family.</text>
</comment>
<gene>
    <name evidence="9" type="primary">der</name>
    <name evidence="13" type="ORF">L248_0251</name>
</gene>
<dbReference type="FunFam" id="3.40.50.300:FF:000040">
    <property type="entry name" value="GTPase Der"/>
    <property type="match status" value="1"/>
</dbReference>
<dbReference type="CDD" id="cd01894">
    <property type="entry name" value="EngA1"/>
    <property type="match status" value="1"/>
</dbReference>
<feature type="binding site" evidence="9">
    <location>
        <begin position="249"/>
        <end position="253"/>
    </location>
    <ligand>
        <name>GTP</name>
        <dbReference type="ChEBI" id="CHEBI:37565"/>
        <label>2</label>
    </ligand>
</feature>
<evidence type="ECO:0000256" key="3">
    <source>
        <dbReference type="ARBA" id="ARBA00022517"/>
    </source>
</evidence>
<dbReference type="CDD" id="cd01895">
    <property type="entry name" value="EngA2"/>
    <property type="match status" value="1"/>
</dbReference>
<evidence type="ECO:0000256" key="7">
    <source>
        <dbReference type="ARBA" id="ARBA00032345"/>
    </source>
</evidence>
<name>U4TZ31_9LACO</name>
<evidence type="ECO:0000256" key="9">
    <source>
        <dbReference type="HAMAP-Rule" id="MF_00195"/>
    </source>
</evidence>
<dbReference type="InterPro" id="IPR015946">
    <property type="entry name" value="KH_dom-like_a/b"/>
</dbReference>
<comment type="subunit">
    <text evidence="9">Associates with the 50S ribosomal subunit.</text>
</comment>
<evidence type="ECO:0000313" key="14">
    <source>
        <dbReference type="Proteomes" id="UP000030647"/>
    </source>
</evidence>
<dbReference type="GO" id="GO:0042254">
    <property type="term" value="P:ribosome biogenesis"/>
    <property type="evidence" value="ECO:0007669"/>
    <property type="project" value="UniProtKB-KW"/>
</dbReference>
<dbReference type="SUPFAM" id="SSF52540">
    <property type="entry name" value="P-loop containing nucleoside triphosphate hydrolases"/>
    <property type="match status" value="2"/>
</dbReference>
<dbReference type="FunFam" id="3.40.50.300:FF:000057">
    <property type="entry name" value="GTPase Der"/>
    <property type="match status" value="1"/>
</dbReference>
<dbReference type="PANTHER" id="PTHR43834">
    <property type="entry name" value="GTPASE DER"/>
    <property type="match status" value="1"/>
</dbReference>
<keyword evidence="3 9" id="KW-0690">Ribosome biogenesis</keyword>
<dbReference type="Pfam" id="PF01926">
    <property type="entry name" value="MMR_HSR1"/>
    <property type="match status" value="2"/>
</dbReference>
<dbReference type="InterPro" id="IPR006073">
    <property type="entry name" value="GTP-bd"/>
</dbReference>
<dbReference type="AlphaFoldDB" id="U4TZ31"/>
<dbReference type="InterPro" id="IPR032859">
    <property type="entry name" value="KH_dom-like"/>
</dbReference>
<evidence type="ECO:0000256" key="10">
    <source>
        <dbReference type="PROSITE-ProRule" id="PRU01049"/>
    </source>
</evidence>
<evidence type="ECO:0000256" key="5">
    <source>
        <dbReference type="ARBA" id="ARBA00022741"/>
    </source>
</evidence>
<evidence type="ECO:0000256" key="2">
    <source>
        <dbReference type="ARBA" id="ARBA00020953"/>
    </source>
</evidence>
<proteinExistence type="inferred from homology"/>
<organism evidence="13 14">
    <name type="scientific">Schleiferilactobacillus shenzhenensis LY-73</name>
    <dbReference type="NCBI Taxonomy" id="1231336"/>
    <lineage>
        <taxon>Bacteria</taxon>
        <taxon>Bacillati</taxon>
        <taxon>Bacillota</taxon>
        <taxon>Bacilli</taxon>
        <taxon>Lactobacillales</taxon>
        <taxon>Lactobacillaceae</taxon>
        <taxon>Schleiferilactobacillus</taxon>
    </lineage>
</organism>
<dbReference type="NCBIfam" id="TIGR03594">
    <property type="entry name" value="GTPase_EngA"/>
    <property type="match status" value="1"/>
</dbReference>
<reference evidence="14" key="1">
    <citation type="journal article" date="2013" name="Genome Announc.">
        <title>Whole-Genome Sequencing of Lactobacillus shenzhenensis Strain LY-73T.</title>
        <authorList>
            <person name="Lin Z."/>
            <person name="Liu Z."/>
            <person name="Yang R."/>
            <person name="Zou Y."/>
            <person name="Wan D."/>
            <person name="Chen J."/>
            <person name="Guo M."/>
            <person name="Zhao J."/>
            <person name="Fang C."/>
            <person name="Yang R."/>
            <person name="Liu F."/>
        </authorList>
    </citation>
    <scope>NUCLEOTIDE SEQUENCE [LARGE SCALE GENOMIC DNA]</scope>
    <source>
        <strain evidence="14">LY-73</strain>
    </source>
</reference>
<dbReference type="STRING" id="1231336.L248_0251"/>
<dbReference type="Gene3D" id="3.30.300.20">
    <property type="match status" value="1"/>
</dbReference>
<dbReference type="GO" id="GO:0043022">
    <property type="term" value="F:ribosome binding"/>
    <property type="evidence" value="ECO:0007669"/>
    <property type="project" value="TreeGrafter"/>
</dbReference>
<dbReference type="GO" id="GO:0005525">
    <property type="term" value="F:GTP binding"/>
    <property type="evidence" value="ECO:0007669"/>
    <property type="project" value="UniProtKB-UniRule"/>
</dbReference>
<dbReference type="PROSITE" id="PS51712">
    <property type="entry name" value="G_ENGA"/>
    <property type="match status" value="2"/>
</dbReference>
<dbReference type="EMBL" id="KI271582">
    <property type="protein sequence ID" value="ERL66572.1"/>
    <property type="molecule type" value="Genomic_DNA"/>
</dbReference>
<feature type="domain" description="EngA-type G" evidence="12">
    <location>
        <begin position="25"/>
        <end position="188"/>
    </location>
</feature>